<comment type="pathway">
    <text evidence="1">Glycan metabolism; pectin biosynthesis.</text>
</comment>
<dbReference type="EMBL" id="JBGMDY010000010">
    <property type="protein sequence ID" value="KAL2319470.1"/>
    <property type="molecule type" value="Genomic_DNA"/>
</dbReference>
<keyword evidence="4" id="KW-0732">Signal</keyword>
<dbReference type="PANTHER" id="PTHR13778:SF16">
    <property type="entry name" value="GALACTURONOSYLTRANSFERASE-LIKE 1-RELATED"/>
    <property type="match status" value="1"/>
</dbReference>
<gene>
    <name evidence="5" type="ORF">Fmac_028439</name>
</gene>
<evidence type="ECO:0000256" key="3">
    <source>
        <dbReference type="ARBA" id="ARBA00022679"/>
    </source>
</evidence>
<reference evidence="5 6" key="1">
    <citation type="submission" date="2024-08" db="EMBL/GenBank/DDBJ databases">
        <title>Insights into the chromosomal genome structure of Flemingia macrophylla.</title>
        <authorList>
            <person name="Ding Y."/>
            <person name="Zhao Y."/>
            <person name="Bi W."/>
            <person name="Wu M."/>
            <person name="Zhao G."/>
            <person name="Gong Y."/>
            <person name="Li W."/>
            <person name="Zhang P."/>
        </authorList>
    </citation>
    <scope>NUCLEOTIDE SEQUENCE [LARGE SCALE GENOMIC DNA]</scope>
    <source>
        <strain evidence="5">DYQJB</strain>
        <tissue evidence="5">Leaf</tissue>
    </source>
</reference>
<evidence type="ECO:0000256" key="4">
    <source>
        <dbReference type="SAM" id="SignalP"/>
    </source>
</evidence>
<keyword evidence="3" id="KW-0808">Transferase</keyword>
<accession>A0ABD1L7H6</accession>
<organism evidence="5 6">
    <name type="scientific">Flemingia macrophylla</name>
    <dbReference type="NCBI Taxonomy" id="520843"/>
    <lineage>
        <taxon>Eukaryota</taxon>
        <taxon>Viridiplantae</taxon>
        <taxon>Streptophyta</taxon>
        <taxon>Embryophyta</taxon>
        <taxon>Tracheophyta</taxon>
        <taxon>Spermatophyta</taxon>
        <taxon>Magnoliopsida</taxon>
        <taxon>eudicotyledons</taxon>
        <taxon>Gunneridae</taxon>
        <taxon>Pentapetalae</taxon>
        <taxon>rosids</taxon>
        <taxon>fabids</taxon>
        <taxon>Fabales</taxon>
        <taxon>Fabaceae</taxon>
        <taxon>Papilionoideae</taxon>
        <taxon>50 kb inversion clade</taxon>
        <taxon>NPAAA clade</taxon>
        <taxon>indigoferoid/millettioid clade</taxon>
        <taxon>Phaseoleae</taxon>
        <taxon>Flemingia</taxon>
    </lineage>
</organism>
<protein>
    <recommendedName>
        <fullName evidence="7">Secreted protein</fullName>
    </recommendedName>
</protein>
<dbReference type="GO" id="GO:0016757">
    <property type="term" value="F:glycosyltransferase activity"/>
    <property type="evidence" value="ECO:0007669"/>
    <property type="project" value="UniProtKB-KW"/>
</dbReference>
<keyword evidence="6" id="KW-1185">Reference proteome</keyword>
<feature type="chain" id="PRO_5044847658" description="Secreted protein" evidence="4">
    <location>
        <begin position="31"/>
        <end position="135"/>
    </location>
</feature>
<evidence type="ECO:0008006" key="7">
    <source>
        <dbReference type="Google" id="ProtNLM"/>
    </source>
</evidence>
<evidence type="ECO:0000313" key="5">
    <source>
        <dbReference type="EMBL" id="KAL2319470.1"/>
    </source>
</evidence>
<dbReference type="Proteomes" id="UP001603857">
    <property type="component" value="Unassembled WGS sequence"/>
</dbReference>
<proteinExistence type="predicted"/>
<dbReference type="AlphaFoldDB" id="A0ABD1L7H6"/>
<keyword evidence="2" id="KW-0328">Glycosyltransferase</keyword>
<feature type="signal peptide" evidence="4">
    <location>
        <begin position="1"/>
        <end position="30"/>
    </location>
</feature>
<dbReference type="PANTHER" id="PTHR13778">
    <property type="entry name" value="GLYCOSYLTRANSFERASE 8 DOMAIN-CONTAINING PROTEIN"/>
    <property type="match status" value="1"/>
</dbReference>
<sequence length="135" mass="15117">MRRQKARGRAGEMLFIIVLVIAAKSSSPHGQEFKEAPEFYNSGECARIKEKKRESLECSEEAIQVTMTLDRAYIRGSMAAILSVLQHSSCPYNIFFHLVCSSSFSSSLLRATISNTLPYLKFNLCTFNDSHVSVS</sequence>
<evidence type="ECO:0000313" key="6">
    <source>
        <dbReference type="Proteomes" id="UP001603857"/>
    </source>
</evidence>
<dbReference type="InterPro" id="IPR050748">
    <property type="entry name" value="Glycosyltrans_8_dom-fam"/>
</dbReference>
<name>A0ABD1L7H6_9FABA</name>
<evidence type="ECO:0000256" key="1">
    <source>
        <dbReference type="ARBA" id="ARBA00004877"/>
    </source>
</evidence>
<evidence type="ECO:0000256" key="2">
    <source>
        <dbReference type="ARBA" id="ARBA00022676"/>
    </source>
</evidence>
<comment type="caution">
    <text evidence="5">The sequence shown here is derived from an EMBL/GenBank/DDBJ whole genome shotgun (WGS) entry which is preliminary data.</text>
</comment>